<reference evidence="7 8" key="1">
    <citation type="submission" date="2019-03" db="EMBL/GenBank/DDBJ databases">
        <title>Biocontrol and xenobiotic degradation properties of endophytic Pseudomonas fluorescens strain BRZ63.</title>
        <authorList>
            <person name="Chlebek D.A."/>
            <person name="Pinski A."/>
            <person name="Zur J.P."/>
            <person name="Michalska J."/>
            <person name="Hupert-Kocurek K.T."/>
        </authorList>
    </citation>
    <scope>NUCLEOTIDE SEQUENCE [LARGE SCALE GENOMIC DNA]</scope>
    <source>
        <strain evidence="7 8">BRZ63</strain>
    </source>
</reference>
<comment type="caution">
    <text evidence="7">The sequence shown here is derived from an EMBL/GenBank/DDBJ whole genome shotgun (WGS) entry which is preliminary data.</text>
</comment>
<keyword evidence="4" id="KW-0281">Fimbrium</keyword>
<evidence type="ECO:0000256" key="4">
    <source>
        <dbReference type="ARBA" id="ARBA00023263"/>
    </source>
</evidence>
<dbReference type="GO" id="GO:0009289">
    <property type="term" value="C:pilus"/>
    <property type="evidence" value="ECO:0007669"/>
    <property type="project" value="UniProtKB-SubCell"/>
</dbReference>
<evidence type="ECO:0000256" key="2">
    <source>
        <dbReference type="ARBA" id="ARBA00006671"/>
    </source>
</evidence>
<dbReference type="RefSeq" id="WP_065879495.1">
    <property type="nucleotide sequence ID" value="NZ_SPVI01000004.1"/>
</dbReference>
<dbReference type="Proteomes" id="UP000297322">
    <property type="component" value="Unassembled WGS sequence"/>
</dbReference>
<dbReference type="InterPro" id="IPR050263">
    <property type="entry name" value="Bact_Fimbrial_Adh_Pro"/>
</dbReference>
<dbReference type="Pfam" id="PF00419">
    <property type="entry name" value="Fimbrial"/>
    <property type="match status" value="1"/>
</dbReference>
<feature type="domain" description="Fimbrial-type adhesion" evidence="6">
    <location>
        <begin position="31"/>
        <end position="174"/>
    </location>
</feature>
<dbReference type="AlphaFoldDB" id="A0A4Y9TLL7"/>
<dbReference type="PANTHER" id="PTHR33420">
    <property type="entry name" value="FIMBRIAL SUBUNIT ELFA-RELATED"/>
    <property type="match status" value="1"/>
</dbReference>
<evidence type="ECO:0000313" key="8">
    <source>
        <dbReference type="Proteomes" id="UP000297322"/>
    </source>
</evidence>
<dbReference type="EMBL" id="SPVI01000004">
    <property type="protein sequence ID" value="TFW43902.1"/>
    <property type="molecule type" value="Genomic_DNA"/>
</dbReference>
<protein>
    <submittedName>
        <fullName evidence="7">Type 1 fimbrial protein</fullName>
    </submittedName>
</protein>
<evidence type="ECO:0000259" key="6">
    <source>
        <dbReference type="Pfam" id="PF00419"/>
    </source>
</evidence>
<dbReference type="InterPro" id="IPR008966">
    <property type="entry name" value="Adhesion_dom_sf"/>
</dbReference>
<evidence type="ECO:0000256" key="5">
    <source>
        <dbReference type="SAM" id="SignalP"/>
    </source>
</evidence>
<dbReference type="SUPFAM" id="SSF49401">
    <property type="entry name" value="Bacterial adhesins"/>
    <property type="match status" value="1"/>
</dbReference>
<accession>A0A4Y9TLL7</accession>
<dbReference type="GO" id="GO:0043709">
    <property type="term" value="P:cell adhesion involved in single-species biofilm formation"/>
    <property type="evidence" value="ECO:0007669"/>
    <property type="project" value="TreeGrafter"/>
</dbReference>
<gene>
    <name evidence="7" type="ORF">E4T65_09200</name>
</gene>
<evidence type="ECO:0000256" key="3">
    <source>
        <dbReference type="ARBA" id="ARBA00022729"/>
    </source>
</evidence>
<dbReference type="InterPro" id="IPR000259">
    <property type="entry name" value="Adhesion_dom_fimbrial"/>
</dbReference>
<comment type="similarity">
    <text evidence="2">Belongs to the fimbrial protein family.</text>
</comment>
<feature type="chain" id="PRO_5021402075" evidence="5">
    <location>
        <begin position="24"/>
        <end position="175"/>
    </location>
</feature>
<proteinExistence type="inferred from homology"/>
<comment type="subcellular location">
    <subcellularLocation>
        <location evidence="1">Fimbrium</location>
    </subcellularLocation>
</comment>
<feature type="signal peptide" evidence="5">
    <location>
        <begin position="1"/>
        <end position="23"/>
    </location>
</feature>
<sequence length="175" mass="18016">MSFLKLPLLLAINVSLASQTVLAATTGTLTFAGQVNGGTCDLSAGDVNRTITLPAIKISDFDASPSAGSLDFEVSADCESDIRTVVFQFAGTPAHENPILFSNTGTSSGTALWLIHRASPLYAIPANGTEAQRSRTVTTSGNKAVLPLSAAYYKTGAAVTQGTLASAVTVSITYN</sequence>
<keyword evidence="3 5" id="KW-0732">Signal</keyword>
<dbReference type="InterPro" id="IPR036937">
    <property type="entry name" value="Adhesion_dom_fimbrial_sf"/>
</dbReference>
<dbReference type="Gene3D" id="2.60.40.1090">
    <property type="entry name" value="Fimbrial-type adhesion domain"/>
    <property type="match status" value="1"/>
</dbReference>
<organism evidence="7 8">
    <name type="scientific">Pseudomonas fluorescens</name>
    <dbReference type="NCBI Taxonomy" id="294"/>
    <lineage>
        <taxon>Bacteria</taxon>
        <taxon>Pseudomonadati</taxon>
        <taxon>Pseudomonadota</taxon>
        <taxon>Gammaproteobacteria</taxon>
        <taxon>Pseudomonadales</taxon>
        <taxon>Pseudomonadaceae</taxon>
        <taxon>Pseudomonas</taxon>
    </lineage>
</organism>
<dbReference type="PANTHER" id="PTHR33420:SF3">
    <property type="entry name" value="FIMBRIAL SUBUNIT ELFA"/>
    <property type="match status" value="1"/>
</dbReference>
<evidence type="ECO:0000313" key="7">
    <source>
        <dbReference type="EMBL" id="TFW43902.1"/>
    </source>
</evidence>
<evidence type="ECO:0000256" key="1">
    <source>
        <dbReference type="ARBA" id="ARBA00004561"/>
    </source>
</evidence>
<name>A0A4Y9TLL7_PSEFL</name>